<sequence>MGVFFFRASSKPAQFCTSLPVQVLPVSNHIPPDPILGDLPKIHRWSSSPIPAPPSSDDLLPNPLLPSSASPSPTRSCEKPLTKSTHFHLSVVEGVAGGREIAVDAVVVEIADGEIDEQYVGDEEVGGGGGERFGEKRNLSPALGMK</sequence>
<evidence type="ECO:0000313" key="1">
    <source>
        <dbReference type="EMBL" id="KAI8526923.1"/>
    </source>
</evidence>
<name>A0ACC0LDU6_RHOML</name>
<evidence type="ECO:0000313" key="2">
    <source>
        <dbReference type="Proteomes" id="UP001062846"/>
    </source>
</evidence>
<gene>
    <name evidence="1" type="ORF">RHMOL_Rhmol12G0036300</name>
</gene>
<organism evidence="1 2">
    <name type="scientific">Rhododendron molle</name>
    <name type="common">Chinese azalea</name>
    <name type="synonym">Azalea mollis</name>
    <dbReference type="NCBI Taxonomy" id="49168"/>
    <lineage>
        <taxon>Eukaryota</taxon>
        <taxon>Viridiplantae</taxon>
        <taxon>Streptophyta</taxon>
        <taxon>Embryophyta</taxon>
        <taxon>Tracheophyta</taxon>
        <taxon>Spermatophyta</taxon>
        <taxon>Magnoliopsida</taxon>
        <taxon>eudicotyledons</taxon>
        <taxon>Gunneridae</taxon>
        <taxon>Pentapetalae</taxon>
        <taxon>asterids</taxon>
        <taxon>Ericales</taxon>
        <taxon>Ericaceae</taxon>
        <taxon>Ericoideae</taxon>
        <taxon>Rhodoreae</taxon>
        <taxon>Rhododendron</taxon>
    </lineage>
</organism>
<reference evidence="1" key="1">
    <citation type="submission" date="2022-02" db="EMBL/GenBank/DDBJ databases">
        <title>Plant Genome Project.</title>
        <authorList>
            <person name="Zhang R.-G."/>
        </authorList>
    </citation>
    <scope>NUCLEOTIDE SEQUENCE</scope>
    <source>
        <strain evidence="1">AT1</strain>
    </source>
</reference>
<dbReference type="EMBL" id="CM046399">
    <property type="protein sequence ID" value="KAI8526923.1"/>
    <property type="molecule type" value="Genomic_DNA"/>
</dbReference>
<dbReference type="Proteomes" id="UP001062846">
    <property type="component" value="Chromosome 12"/>
</dbReference>
<keyword evidence="2" id="KW-1185">Reference proteome</keyword>
<protein>
    <submittedName>
        <fullName evidence="1">Uncharacterized protein</fullName>
    </submittedName>
</protein>
<accession>A0ACC0LDU6</accession>
<comment type="caution">
    <text evidence="1">The sequence shown here is derived from an EMBL/GenBank/DDBJ whole genome shotgun (WGS) entry which is preliminary data.</text>
</comment>
<proteinExistence type="predicted"/>